<organism evidence="2 3">
    <name type="scientific">Salinarimonas soli</name>
    <dbReference type="NCBI Taxonomy" id="1638099"/>
    <lineage>
        <taxon>Bacteria</taxon>
        <taxon>Pseudomonadati</taxon>
        <taxon>Pseudomonadota</taxon>
        <taxon>Alphaproteobacteria</taxon>
        <taxon>Hyphomicrobiales</taxon>
        <taxon>Salinarimonadaceae</taxon>
        <taxon>Salinarimonas</taxon>
    </lineage>
</organism>
<dbReference type="InterPro" id="IPR011990">
    <property type="entry name" value="TPR-like_helical_dom_sf"/>
</dbReference>
<dbReference type="SMART" id="SM00671">
    <property type="entry name" value="SEL1"/>
    <property type="match status" value="3"/>
</dbReference>
<dbReference type="PANTHER" id="PTHR11102:SF160">
    <property type="entry name" value="ERAD-ASSOCIATED E3 UBIQUITIN-PROTEIN LIGASE COMPONENT HRD3"/>
    <property type="match status" value="1"/>
</dbReference>
<evidence type="ECO:0000313" key="3">
    <source>
        <dbReference type="Proteomes" id="UP000323142"/>
    </source>
</evidence>
<accession>A0A5B2V9I3</accession>
<name>A0A5B2V9I3_9HYPH</name>
<evidence type="ECO:0000256" key="1">
    <source>
        <dbReference type="SAM" id="SignalP"/>
    </source>
</evidence>
<dbReference type="RefSeq" id="WP_149820306.1">
    <property type="nucleotide sequence ID" value="NZ_VUOA01000034.1"/>
</dbReference>
<feature type="chain" id="PRO_5022840171" evidence="1">
    <location>
        <begin position="25"/>
        <end position="272"/>
    </location>
</feature>
<dbReference type="Gene3D" id="1.25.40.10">
    <property type="entry name" value="Tetratricopeptide repeat domain"/>
    <property type="match status" value="2"/>
</dbReference>
<comment type="caution">
    <text evidence="2">The sequence shown here is derived from an EMBL/GenBank/DDBJ whole genome shotgun (WGS) entry which is preliminary data.</text>
</comment>
<reference evidence="2 3" key="2">
    <citation type="submission" date="2019-09" db="EMBL/GenBank/DDBJ databases">
        <authorList>
            <person name="Jin C."/>
        </authorList>
    </citation>
    <scope>NUCLEOTIDE SEQUENCE [LARGE SCALE GENOMIC DNA]</scope>
    <source>
        <strain evidence="2 3">BN140002</strain>
    </source>
</reference>
<dbReference type="PANTHER" id="PTHR11102">
    <property type="entry name" value="SEL-1-LIKE PROTEIN"/>
    <property type="match status" value="1"/>
</dbReference>
<dbReference type="InterPro" id="IPR050767">
    <property type="entry name" value="Sel1_AlgK"/>
</dbReference>
<feature type="signal peptide" evidence="1">
    <location>
        <begin position="1"/>
        <end position="24"/>
    </location>
</feature>
<dbReference type="AlphaFoldDB" id="A0A5B2V9I3"/>
<reference evidence="2 3" key="1">
    <citation type="submission" date="2019-09" db="EMBL/GenBank/DDBJ databases">
        <title>Salinarimonas rosea gen. nov., sp. nov., a new member of the a-2 subgroup of the Proteobacteria.</title>
        <authorList>
            <person name="Liu J."/>
        </authorList>
    </citation>
    <scope>NUCLEOTIDE SEQUENCE [LARGE SCALE GENOMIC DNA]</scope>
    <source>
        <strain evidence="2 3">BN140002</strain>
    </source>
</reference>
<dbReference type="OrthoDB" id="9796900at2"/>
<proteinExistence type="predicted"/>
<evidence type="ECO:0000313" key="2">
    <source>
        <dbReference type="EMBL" id="KAA2235506.1"/>
    </source>
</evidence>
<keyword evidence="3" id="KW-1185">Reference proteome</keyword>
<sequence length="272" mass="29303">MRTSSLTVLGILALLGTPALPAGALEPQRQTSAHTPLAAYDSAGEALRSGVRDYNAGDMTNAVRALEFAATKGHALARWKLGRMYAAGDGVPHDDLKAFEYFSKIADEHADESPDSPNARVVASAFVALGTYFLDGIAGSYVRANPGRAHEMFSYAASYFGDSDAQYNLARLYLDGMGVSKDPRQAARWFNLAAEKGHHASQAVLGHMLLGGVGVPRQRAQGLMWLTLARDAADPDKDAWILALYDEAVAGASETERESALARLESHLRRRR</sequence>
<gene>
    <name evidence="2" type="ORF">F0L46_18535</name>
</gene>
<protein>
    <submittedName>
        <fullName evidence="2">Sel1 repeat family protein</fullName>
    </submittedName>
</protein>
<keyword evidence="1" id="KW-0732">Signal</keyword>
<dbReference type="Pfam" id="PF08238">
    <property type="entry name" value="Sel1"/>
    <property type="match status" value="4"/>
</dbReference>
<dbReference type="InterPro" id="IPR006597">
    <property type="entry name" value="Sel1-like"/>
</dbReference>
<dbReference type="SUPFAM" id="SSF81901">
    <property type="entry name" value="HCP-like"/>
    <property type="match status" value="1"/>
</dbReference>
<dbReference type="Proteomes" id="UP000323142">
    <property type="component" value="Unassembled WGS sequence"/>
</dbReference>
<dbReference type="EMBL" id="VUOA01000034">
    <property type="protein sequence ID" value="KAA2235506.1"/>
    <property type="molecule type" value="Genomic_DNA"/>
</dbReference>